<dbReference type="PROSITE" id="PS50263">
    <property type="entry name" value="CN_HYDROLASE"/>
    <property type="match status" value="1"/>
</dbReference>
<name>A0A0E3S7Q8_9EURY</name>
<dbReference type="STRING" id="1434110.MSHOH_0098"/>
<dbReference type="OrthoDB" id="41015at2157"/>
<protein>
    <submittedName>
        <fullName evidence="2">Carbon-nitrogen hydrolase</fullName>
    </submittedName>
</protein>
<keyword evidence="2" id="KW-0378">Hydrolase</keyword>
<dbReference type="HOGENOM" id="CLU_030130_3_1_2"/>
<organism evidence="2 3">
    <name type="scientific">Methanosarcina horonobensis HB-1 = JCM 15518</name>
    <dbReference type="NCBI Taxonomy" id="1434110"/>
    <lineage>
        <taxon>Archaea</taxon>
        <taxon>Methanobacteriati</taxon>
        <taxon>Methanobacteriota</taxon>
        <taxon>Stenosarchaea group</taxon>
        <taxon>Methanomicrobia</taxon>
        <taxon>Methanosarcinales</taxon>
        <taxon>Methanosarcinaceae</taxon>
        <taxon>Methanosarcina</taxon>
    </lineage>
</organism>
<dbReference type="PATRIC" id="fig|1434110.4.peg.111"/>
<evidence type="ECO:0000259" key="1">
    <source>
        <dbReference type="PROSITE" id="PS50263"/>
    </source>
</evidence>
<keyword evidence="3" id="KW-1185">Reference proteome</keyword>
<dbReference type="AlphaFoldDB" id="A0A0E3S7Q8"/>
<dbReference type="InterPro" id="IPR003010">
    <property type="entry name" value="C-N_Hydrolase"/>
</dbReference>
<dbReference type="InterPro" id="IPR036526">
    <property type="entry name" value="C-N_Hydrolase_sf"/>
</dbReference>
<gene>
    <name evidence="2" type="ORF">MSHOH_0098</name>
</gene>
<evidence type="ECO:0000313" key="3">
    <source>
        <dbReference type="Proteomes" id="UP000033101"/>
    </source>
</evidence>
<dbReference type="Pfam" id="PF00795">
    <property type="entry name" value="CN_hydrolase"/>
    <property type="match status" value="1"/>
</dbReference>
<dbReference type="RefSeq" id="WP_204245368.1">
    <property type="nucleotide sequence ID" value="NZ_CP009516.1"/>
</dbReference>
<sequence length="272" mass="30257">MTSIKAACIQMNISLCLKHENLERALSLAEEAVSKEAELLVFPEVFSTGFCYDLIEEVAETASGPTLEALGDFSREHGCILAGSMIERREIKDRDTANLEKNAPSQYNLGFCIDSGKLAGIRRKVQLYGPEKKYFASGNSIAPIRLEKHGLSLGLIVCNELRYPEVARKLALEGADFLVSAADIPDFYMYPWRIMSISRAIENQLPHIACNRVGRDRYSTYPGGSFIADGWGRVLAEAGKEECVLIGEIDIEEAKEIRQTGSILEDRRPDLY</sequence>
<dbReference type="GeneID" id="24829214"/>
<dbReference type="GO" id="GO:0016787">
    <property type="term" value="F:hydrolase activity"/>
    <property type="evidence" value="ECO:0007669"/>
    <property type="project" value="UniProtKB-KW"/>
</dbReference>
<dbReference type="Gene3D" id="3.60.110.10">
    <property type="entry name" value="Carbon-nitrogen hydrolase"/>
    <property type="match status" value="1"/>
</dbReference>
<dbReference type="EMBL" id="CP009516">
    <property type="protein sequence ID" value="AKB76581.1"/>
    <property type="molecule type" value="Genomic_DNA"/>
</dbReference>
<dbReference type="KEGG" id="mhor:MSHOH_0098"/>
<evidence type="ECO:0000313" key="2">
    <source>
        <dbReference type="EMBL" id="AKB76581.1"/>
    </source>
</evidence>
<dbReference type="SUPFAM" id="SSF56317">
    <property type="entry name" value="Carbon-nitrogen hydrolase"/>
    <property type="match status" value="1"/>
</dbReference>
<dbReference type="Proteomes" id="UP000033101">
    <property type="component" value="Chromosome"/>
</dbReference>
<dbReference type="PANTHER" id="PTHR23088">
    <property type="entry name" value="NITRILASE-RELATED"/>
    <property type="match status" value="1"/>
</dbReference>
<feature type="domain" description="CN hydrolase" evidence="1">
    <location>
        <begin position="4"/>
        <end position="251"/>
    </location>
</feature>
<proteinExistence type="predicted"/>
<dbReference type="PANTHER" id="PTHR23088:SF27">
    <property type="entry name" value="DEAMINATED GLUTATHIONE AMIDASE"/>
    <property type="match status" value="1"/>
</dbReference>
<accession>A0A0E3S7Q8</accession>
<reference evidence="2 3" key="1">
    <citation type="submission" date="2014-07" db="EMBL/GenBank/DDBJ databases">
        <title>Methanogenic archaea and the global carbon cycle.</title>
        <authorList>
            <person name="Henriksen J.R."/>
            <person name="Luke J."/>
            <person name="Reinhart S."/>
            <person name="Benedict M.N."/>
            <person name="Youngblut N.D."/>
            <person name="Metcalf M.E."/>
            <person name="Whitaker R.J."/>
            <person name="Metcalf W.W."/>
        </authorList>
    </citation>
    <scope>NUCLEOTIDE SEQUENCE [LARGE SCALE GENOMIC DNA]</scope>
    <source>
        <strain evidence="2 3">HB-1</strain>
    </source>
</reference>